<dbReference type="EMBL" id="BARW01001655">
    <property type="protein sequence ID" value="GAI62196.1"/>
    <property type="molecule type" value="Genomic_DNA"/>
</dbReference>
<sequence length="169" mass="18250">MNINSRPLPLSMPPQLGAGGGMPKPRKLRLASVRMTPGTVKEKLTIAGDRILGRICRIIILWVEQPIAAAACTYTFSLMAIVVLLANLEPVMPPNTPIATISGIIPGPTREITTIRRIKPGMHIMASTNLCTIRSNLPPIYPLIIPIVLPMSAPIVVAERPTITEIRAP</sequence>
<proteinExistence type="predicted"/>
<reference evidence="2" key="1">
    <citation type="journal article" date="2014" name="Front. Microbiol.">
        <title>High frequency of phylogenetically diverse reductive dehalogenase-homologous genes in deep subseafloor sedimentary metagenomes.</title>
        <authorList>
            <person name="Kawai M."/>
            <person name="Futagami T."/>
            <person name="Toyoda A."/>
            <person name="Takaki Y."/>
            <person name="Nishi S."/>
            <person name="Hori S."/>
            <person name="Arai W."/>
            <person name="Tsubouchi T."/>
            <person name="Morono Y."/>
            <person name="Uchiyama I."/>
            <person name="Ito T."/>
            <person name="Fujiyama A."/>
            <person name="Inagaki F."/>
            <person name="Takami H."/>
        </authorList>
    </citation>
    <scope>NUCLEOTIDE SEQUENCE</scope>
    <source>
        <strain evidence="2">Expedition CK06-06</strain>
    </source>
</reference>
<evidence type="ECO:0000256" key="1">
    <source>
        <dbReference type="SAM" id="MobiDB-lite"/>
    </source>
</evidence>
<organism evidence="2">
    <name type="scientific">marine sediment metagenome</name>
    <dbReference type="NCBI Taxonomy" id="412755"/>
    <lineage>
        <taxon>unclassified sequences</taxon>
        <taxon>metagenomes</taxon>
        <taxon>ecological metagenomes</taxon>
    </lineage>
</organism>
<comment type="caution">
    <text evidence="2">The sequence shown here is derived from an EMBL/GenBank/DDBJ whole genome shotgun (WGS) entry which is preliminary data.</text>
</comment>
<dbReference type="AlphaFoldDB" id="X1R574"/>
<name>X1R574_9ZZZZ</name>
<protein>
    <submittedName>
        <fullName evidence="2">Uncharacterized protein</fullName>
    </submittedName>
</protein>
<evidence type="ECO:0000313" key="2">
    <source>
        <dbReference type="EMBL" id="GAI62196.1"/>
    </source>
</evidence>
<accession>X1R574</accession>
<feature type="region of interest" description="Disordered" evidence="1">
    <location>
        <begin position="1"/>
        <end position="24"/>
    </location>
</feature>
<gene>
    <name evidence="2" type="ORF">S12H4_05112</name>
</gene>